<protein>
    <submittedName>
        <fullName evidence="1">Uncharacterized protein</fullName>
    </submittedName>
</protein>
<evidence type="ECO:0000313" key="2">
    <source>
        <dbReference type="Proteomes" id="UP000187429"/>
    </source>
</evidence>
<proteinExistence type="predicted"/>
<reference evidence="2" key="1">
    <citation type="submission" date="2017-01" db="EMBL/GenBank/DDBJ databases">
        <authorList>
            <person name="Wang Y."/>
            <person name="White M."/>
            <person name="Kvist S."/>
            <person name="Moncalvo J.-M."/>
        </authorList>
    </citation>
    <scope>NUCLEOTIDE SEQUENCE [LARGE SCALE GENOMIC DNA]</scope>
    <source>
        <strain evidence="2">ID-206-W2</strain>
    </source>
</reference>
<organism evidence="1 2">
    <name type="scientific">Smittium culicis</name>
    <dbReference type="NCBI Taxonomy" id="133412"/>
    <lineage>
        <taxon>Eukaryota</taxon>
        <taxon>Fungi</taxon>
        <taxon>Fungi incertae sedis</taxon>
        <taxon>Zoopagomycota</taxon>
        <taxon>Kickxellomycotina</taxon>
        <taxon>Harpellomycetes</taxon>
        <taxon>Harpellales</taxon>
        <taxon>Legeriomycetaceae</taxon>
        <taxon>Smittium</taxon>
    </lineage>
</organism>
<gene>
    <name evidence="1" type="ORF">AYI69_g9724</name>
</gene>
<keyword evidence="2" id="KW-1185">Reference proteome</keyword>
<dbReference type="AlphaFoldDB" id="A0A1R1XAV1"/>
<sequence length="99" mass="10952">MLVQELISSYPPIFMCATGSLALHCIHLETNRCLPARVGCCRSLRAVAFDESGGVAARRMLVVVADYAVPVEIPKVYTVFLLDFKYTLQGQNSWSPTIM</sequence>
<dbReference type="Proteomes" id="UP000187429">
    <property type="component" value="Unassembled WGS sequence"/>
</dbReference>
<comment type="caution">
    <text evidence="1">The sequence shown here is derived from an EMBL/GenBank/DDBJ whole genome shotgun (WGS) entry which is preliminary data.</text>
</comment>
<evidence type="ECO:0000313" key="1">
    <source>
        <dbReference type="EMBL" id="OMJ11728.1"/>
    </source>
</evidence>
<dbReference type="EMBL" id="LSSM01005892">
    <property type="protein sequence ID" value="OMJ11728.1"/>
    <property type="molecule type" value="Genomic_DNA"/>
</dbReference>
<accession>A0A1R1XAV1</accession>
<name>A0A1R1XAV1_9FUNG</name>